<dbReference type="Proteomes" id="UP000266895">
    <property type="component" value="Chromosome"/>
</dbReference>
<dbReference type="KEGG" id="ahw:NCTC11636_02286"/>
<accession>A0A3S4TB57</accession>
<feature type="region of interest" description="Disordered" evidence="1">
    <location>
        <begin position="80"/>
        <end position="99"/>
    </location>
</feature>
<name>A0A3S4TB57_9ACTO</name>
<evidence type="ECO:0000256" key="1">
    <source>
        <dbReference type="SAM" id="MobiDB-lite"/>
    </source>
</evidence>
<reference evidence="2 3" key="1">
    <citation type="submission" date="2018-12" db="EMBL/GenBank/DDBJ databases">
        <authorList>
            <consortium name="Pathogen Informatics"/>
        </authorList>
    </citation>
    <scope>NUCLEOTIDE SEQUENCE [LARGE SCALE GENOMIC DNA]</scope>
    <source>
        <strain evidence="2 3">NCTC11636</strain>
    </source>
</reference>
<evidence type="ECO:0000313" key="2">
    <source>
        <dbReference type="EMBL" id="VEG29817.1"/>
    </source>
</evidence>
<keyword evidence="3" id="KW-1185">Reference proteome</keyword>
<evidence type="ECO:0000313" key="3">
    <source>
        <dbReference type="Proteomes" id="UP000266895"/>
    </source>
</evidence>
<organism evidence="2 3">
    <name type="scientific">Actinomyces howellii</name>
    <dbReference type="NCBI Taxonomy" id="52771"/>
    <lineage>
        <taxon>Bacteria</taxon>
        <taxon>Bacillati</taxon>
        <taxon>Actinomycetota</taxon>
        <taxon>Actinomycetes</taxon>
        <taxon>Actinomycetales</taxon>
        <taxon>Actinomycetaceae</taxon>
        <taxon>Actinomyces</taxon>
    </lineage>
</organism>
<gene>
    <name evidence="2" type="ORF">NCTC11636_02286</name>
</gene>
<protein>
    <submittedName>
        <fullName evidence="2">Uncharacterized protein</fullName>
    </submittedName>
</protein>
<dbReference type="AlphaFoldDB" id="A0A3S4TB57"/>
<proteinExistence type="predicted"/>
<sequence length="323" mass="32634">MAGSLVVLPAVRGAAEERSDSGGSVGPAAAGGVDITVTVSFSSARGGSSGGGGSTTTVGATVLPVCGYQQGLSGRQMAERLGEPNETPPPAPDGSGVAPDYRLAKYPNYPAYANEDDGFWYFPRCWSERVPDAERAYFAGKALAYVFNNPPVYVPAGSAPPAPMIDGRTLAQAAWDVVTIPNPQIGYNPTLGDSGATLVGWYTWVWATGDTPAQVTATATAGSVSATVTAVAGGLDLSAPDAEVDCTGFGIPWSQGASGTDCTVVFTRSSAHLGGTTPLSVSASYDVTFTATDGASGDLGSATTSSTVNIPVAEVQTLNTSED</sequence>
<dbReference type="EMBL" id="LR134350">
    <property type="protein sequence ID" value="VEG29817.1"/>
    <property type="molecule type" value="Genomic_DNA"/>
</dbReference>